<gene>
    <name evidence="1" type="ORF">GCM10009744_38630</name>
</gene>
<comment type="caution">
    <text evidence="1">The sequence shown here is derived from an EMBL/GenBank/DDBJ whole genome shotgun (WGS) entry which is preliminary data.</text>
</comment>
<sequence length="84" mass="8349">MSPGGFDSVATGFGGVVADPVGGCVVLVDGVLAWDVGAVDGVDAAEPELPELLQALANPVSVTTASGTTISCLIFMELTLGRSR</sequence>
<organism evidence="1 2">
    <name type="scientific">Kribbella alba</name>
    <dbReference type="NCBI Taxonomy" id="190197"/>
    <lineage>
        <taxon>Bacteria</taxon>
        <taxon>Bacillati</taxon>
        <taxon>Actinomycetota</taxon>
        <taxon>Actinomycetes</taxon>
        <taxon>Propionibacteriales</taxon>
        <taxon>Kribbellaceae</taxon>
        <taxon>Kribbella</taxon>
    </lineage>
</organism>
<name>A0ABP4RBA9_9ACTN</name>
<protein>
    <submittedName>
        <fullName evidence="1">Uncharacterized protein</fullName>
    </submittedName>
</protein>
<accession>A0ABP4RBA9</accession>
<evidence type="ECO:0000313" key="1">
    <source>
        <dbReference type="EMBL" id="GAA1644304.1"/>
    </source>
</evidence>
<dbReference type="EMBL" id="BAAANE010000007">
    <property type="protein sequence ID" value="GAA1644304.1"/>
    <property type="molecule type" value="Genomic_DNA"/>
</dbReference>
<reference evidence="2" key="1">
    <citation type="journal article" date="2019" name="Int. J. Syst. Evol. Microbiol.">
        <title>The Global Catalogue of Microorganisms (GCM) 10K type strain sequencing project: providing services to taxonomists for standard genome sequencing and annotation.</title>
        <authorList>
            <consortium name="The Broad Institute Genomics Platform"/>
            <consortium name="The Broad Institute Genome Sequencing Center for Infectious Disease"/>
            <person name="Wu L."/>
            <person name="Ma J."/>
        </authorList>
    </citation>
    <scope>NUCLEOTIDE SEQUENCE [LARGE SCALE GENOMIC DNA]</scope>
    <source>
        <strain evidence="2">JCM 14306</strain>
    </source>
</reference>
<keyword evidence="2" id="KW-1185">Reference proteome</keyword>
<proteinExistence type="predicted"/>
<dbReference type="Proteomes" id="UP001501319">
    <property type="component" value="Unassembled WGS sequence"/>
</dbReference>
<evidence type="ECO:0000313" key="2">
    <source>
        <dbReference type="Proteomes" id="UP001501319"/>
    </source>
</evidence>